<evidence type="ECO:0000259" key="7">
    <source>
        <dbReference type="PROSITE" id="PS50089"/>
    </source>
</evidence>
<proteinExistence type="predicted"/>
<feature type="coiled-coil region" evidence="5">
    <location>
        <begin position="121"/>
        <end position="148"/>
    </location>
</feature>
<dbReference type="FunCoup" id="A0A3P8ZK96">
    <property type="interactions" value="177"/>
</dbReference>
<dbReference type="SMART" id="SM00333">
    <property type="entry name" value="TUDOR"/>
    <property type="match status" value="4"/>
</dbReference>
<reference evidence="9" key="3">
    <citation type="submission" date="2025-08" db="UniProtKB">
        <authorList>
            <consortium name="Ensembl"/>
        </authorList>
    </citation>
    <scope>IDENTIFICATION</scope>
</reference>
<evidence type="ECO:0000256" key="6">
    <source>
        <dbReference type="SAM" id="MobiDB-lite"/>
    </source>
</evidence>
<protein>
    <recommendedName>
        <fullName evidence="11">Ring finger protein 17</fullName>
    </recommendedName>
</protein>
<dbReference type="InterPro" id="IPR013083">
    <property type="entry name" value="Znf_RING/FYVE/PHD"/>
</dbReference>
<dbReference type="SUPFAM" id="SSF63748">
    <property type="entry name" value="Tudor/PWWP/MBT"/>
    <property type="match status" value="5"/>
</dbReference>
<keyword evidence="5" id="KW-0175">Coiled coil</keyword>
<gene>
    <name evidence="9" type="primary">RNF17</name>
</gene>
<evidence type="ECO:0000256" key="2">
    <source>
        <dbReference type="ARBA" id="ARBA00022771"/>
    </source>
</evidence>
<keyword evidence="10" id="KW-1185">Reference proteome</keyword>
<evidence type="ECO:0000256" key="4">
    <source>
        <dbReference type="PROSITE-ProRule" id="PRU00175"/>
    </source>
</evidence>
<keyword evidence="3" id="KW-0862">Zinc</keyword>
<keyword evidence="1" id="KW-0479">Metal-binding</keyword>
<evidence type="ECO:0000256" key="1">
    <source>
        <dbReference type="ARBA" id="ARBA00022723"/>
    </source>
</evidence>
<feature type="region of interest" description="Disordered" evidence="6">
    <location>
        <begin position="93"/>
        <end position="116"/>
    </location>
</feature>
<feature type="domain" description="Tudor" evidence="8">
    <location>
        <begin position="980"/>
        <end position="1038"/>
    </location>
</feature>
<dbReference type="InterPro" id="IPR001841">
    <property type="entry name" value="Znf_RING"/>
</dbReference>
<feature type="region of interest" description="Disordered" evidence="6">
    <location>
        <begin position="899"/>
        <end position="921"/>
    </location>
</feature>
<feature type="compositionally biased region" description="Basic and acidic residues" evidence="6">
    <location>
        <begin position="107"/>
        <end position="116"/>
    </location>
</feature>
<dbReference type="SUPFAM" id="SSF57850">
    <property type="entry name" value="RING/U-box"/>
    <property type="match status" value="1"/>
</dbReference>
<dbReference type="CTD" id="56163"/>
<evidence type="ECO:0000256" key="3">
    <source>
        <dbReference type="ARBA" id="ARBA00022833"/>
    </source>
</evidence>
<dbReference type="RefSeq" id="XP_012993451.1">
    <property type="nucleotide sequence ID" value="XM_013137997.4"/>
</dbReference>
<feature type="compositionally biased region" description="Polar residues" evidence="6">
    <location>
        <begin position="1148"/>
        <end position="1159"/>
    </location>
</feature>
<dbReference type="PROSITE" id="PS50089">
    <property type="entry name" value="ZF_RING_2"/>
    <property type="match status" value="1"/>
</dbReference>
<keyword evidence="2 4" id="KW-0863">Zinc-finger</keyword>
<evidence type="ECO:0000313" key="10">
    <source>
        <dbReference type="Proteomes" id="UP000265140"/>
    </source>
</evidence>
<feature type="region of interest" description="Disordered" evidence="6">
    <location>
        <begin position="297"/>
        <end position="396"/>
    </location>
</feature>
<feature type="region of interest" description="Disordered" evidence="6">
    <location>
        <begin position="1139"/>
        <end position="1159"/>
    </location>
</feature>
<sequence length="1614" mass="179725">MSNTSLRGVNQTCKICGITYTLEEDEVVGNFPHVLLCGHIFCTICLRSLEYNNVILCPECKVESTLPEGGVDGLEVDSRIIGLIYTAKINNKKRPRQRRVHSSPSAGKEETKQGSDVEKALKAVKDALSQASENLAELENLRQTLMNGLQVQVKREKARLLVEIDVAMEKAFIILNGRKAALVAELTHMEQHFPSSRRELARVEESMKALETAIQKAKQVGEHPSLESYCDLDQLLETLQHPVDLQSFDLKCLSLGSGLSYTVQQDELSRSLKACLRVYIGNAKILPEEPALRDRGDKDWTWQQTGPSGKAPQLLPPPSTTGPQLQEGQRPTRPPCEPSLSPGACPSPSPFSDTGPNVIIEEITEEEEPGAGVHKERSCPQIPTASVNATTGLSTRVVRAHPQLGSERDRPKRSNHPVGQEKVLKQWVIVTHVVNPNHFYVRHASEKKGIVLLSKKIKDFCSGERGLFTANNDLEAGSTVLVKSTEGVWCRATLTKLYRGGHPSPVNRCSVPELYRIRVFFQDYGFCEEYSFQSGEVCSDLLVRELNQHVRRVDVADQSEISRWKPQAIRCSLKDIVPADLTKNWSVEAQDEFRRVVDSASVEMQVFGTERDTLLVDLKKSPVDSCSSSMPLSLREYLVLIKLARFYCPVAGNSKKLHCGRRILQFYPAVFPEPNIELNAVVSHINTPSDFYIQLVDSMEFLLLAAKLQDCYSHESPGRVARGDDPSLEVYCPALDQACVARFDDKGWYRAHVIGIPGGRKVEVQFVDFGNKKIVSVNDLKKIKDEFFALPTMAIQCYLADVTLLETDETWSEACTEKFKTLAYQRLVTAVATEAGRKGKSLPVRLFETSNSSQPLVNIADLLVNDQLACFKKGVRSQDTQAPAVDTVVWDPPFESGLLGESKSDAAPPGQKTPEHNEDLEKVQPNLTLPVSLKDLKVRVTHVVSPGSFYVQLLSMDHHLRRVHELLKQEYARTEPQETEWKPDMYCAAYNNGVWERGQVCSTTPLKCIAEVLRCDFGNKVKVQMDNLRPLLPGLVGCLVLECALSDIRPAGGRSSWTATACDFVSYYLTGAVAVMTVKGNTEQRPVPASLFCSNRAGKDVSIADFLVSEGLALKDRRPQATPMPNLEAASDFKVLRNGTPDLEDQLPSPSDQSLSAHQRSLSLTAVPPMPAPRSSISPEKVKTRAYCPPELPHSGRVQMTISAVGEDGVIYAMTRHAERQFEQLRERLQQHIKTLPRLKPYRWKNVLGCAVMGSDMLWYRGEVLEVIGGHVKVRYVDQGMVENIPVCHVYPTVLCEDIPQLCIPCQLHGTIPVGKTWQSDAVALLKELLLNRCVDMQVMGLPADPLGCLTVLISLDGMSVSRIMVHHQHASLEPAVESLHEELLVSSRLALDDQDIDTEGLVELEPVLRVFHYPKLPEKGERFRVSIKHLRTPNEVFLYPMEDSVDSVGESLEEALRRVNDQINSLDILSDFAIEAPCLAEYSDGKYYRAKLLGFAGLNPVKILVRHVDFGSDDTLPTHKLRQIPAHLVQFPCRAVKVRVAGFKPPSRNLETERLSYRPEWSMKAVLEMINLLHSCYAASVTATDPELAVFLYDEDGALVHLPLVEKGLADFD</sequence>
<dbReference type="InterPro" id="IPR002999">
    <property type="entry name" value="Tudor"/>
</dbReference>
<dbReference type="GO" id="GO:0008270">
    <property type="term" value="F:zinc ion binding"/>
    <property type="evidence" value="ECO:0007669"/>
    <property type="project" value="UniProtKB-KW"/>
</dbReference>
<dbReference type="OMA" id="XFRSQSP"/>
<dbReference type="Ensembl" id="ENSELUT00000012301.3">
    <property type="protein sequence ID" value="ENSELUP00000028868.1"/>
    <property type="gene ID" value="ENSELUG00000005626.3"/>
</dbReference>
<feature type="domain" description="RING-type" evidence="7">
    <location>
        <begin position="13"/>
        <end position="61"/>
    </location>
</feature>
<dbReference type="GeneID" id="105016466"/>
<dbReference type="CDD" id="cd20417">
    <property type="entry name" value="Tudor_TDRD4_rpt4"/>
    <property type="match status" value="1"/>
</dbReference>
<dbReference type="InterPro" id="IPR047850">
    <property type="entry name" value="RNF17-like_TUDOR_rpt5"/>
</dbReference>
<evidence type="ECO:0008006" key="11">
    <source>
        <dbReference type="Google" id="ProtNLM"/>
    </source>
</evidence>
<accession>A0A3P8ZK96</accession>
<organism evidence="9 10">
    <name type="scientific">Esox lucius</name>
    <name type="common">Northern pike</name>
    <dbReference type="NCBI Taxonomy" id="8010"/>
    <lineage>
        <taxon>Eukaryota</taxon>
        <taxon>Metazoa</taxon>
        <taxon>Chordata</taxon>
        <taxon>Craniata</taxon>
        <taxon>Vertebrata</taxon>
        <taxon>Euteleostomi</taxon>
        <taxon>Actinopterygii</taxon>
        <taxon>Neopterygii</taxon>
        <taxon>Teleostei</taxon>
        <taxon>Protacanthopterygii</taxon>
        <taxon>Esociformes</taxon>
        <taxon>Esocidae</taxon>
        <taxon>Esox</taxon>
    </lineage>
</organism>
<evidence type="ECO:0000256" key="5">
    <source>
        <dbReference type="SAM" id="Coils"/>
    </source>
</evidence>
<dbReference type="PANTHER" id="PTHR16442">
    <property type="entry name" value="RING FINGER PROTEIN 17"/>
    <property type="match status" value="1"/>
</dbReference>
<dbReference type="InterPro" id="IPR017907">
    <property type="entry name" value="Znf_RING_CS"/>
</dbReference>
<reference evidence="9" key="4">
    <citation type="submission" date="2025-09" db="UniProtKB">
        <authorList>
            <consortium name="Ensembl"/>
        </authorList>
    </citation>
    <scope>IDENTIFICATION</scope>
</reference>
<dbReference type="InParanoid" id="A0A3P8ZK96"/>
<reference evidence="9" key="2">
    <citation type="submission" date="2020-02" db="EMBL/GenBank/DDBJ databases">
        <title>Esox lucius (northern pike) genome, fEsoLuc1, primary haplotype.</title>
        <authorList>
            <person name="Myers G."/>
            <person name="Karagic N."/>
            <person name="Meyer A."/>
            <person name="Pippel M."/>
            <person name="Reichard M."/>
            <person name="Winkler S."/>
            <person name="Tracey A."/>
            <person name="Sims Y."/>
            <person name="Howe K."/>
            <person name="Rhie A."/>
            <person name="Formenti G."/>
            <person name="Durbin R."/>
            <person name="Fedrigo O."/>
            <person name="Jarvis E.D."/>
        </authorList>
    </citation>
    <scope>NUCLEOTIDE SEQUENCE [LARGE SCALE GENOMIC DNA]</scope>
</reference>
<dbReference type="SMART" id="SM00184">
    <property type="entry name" value="RING"/>
    <property type="match status" value="1"/>
</dbReference>
<evidence type="ECO:0000313" key="9">
    <source>
        <dbReference type="Ensembl" id="ENSELUP00000028868.1"/>
    </source>
</evidence>
<dbReference type="PANTHER" id="PTHR16442:SF1">
    <property type="entry name" value="RING FINGER PROTEIN 17"/>
    <property type="match status" value="1"/>
</dbReference>
<evidence type="ECO:0000259" key="8">
    <source>
        <dbReference type="PROSITE" id="PS50304"/>
    </source>
</evidence>
<dbReference type="Bgee" id="ENSELUG00000005626">
    <property type="expression patterns" value="Expressed in testis and 2 other cell types or tissues"/>
</dbReference>
<dbReference type="KEGG" id="els:105016466"/>
<name>A0A3P8ZK96_ESOLU</name>
<dbReference type="OrthoDB" id="5800423at2759"/>
<feature type="compositionally biased region" description="Polar residues" evidence="6">
    <location>
        <begin position="381"/>
        <end position="394"/>
    </location>
</feature>
<dbReference type="PROSITE" id="PS50304">
    <property type="entry name" value="TUDOR"/>
    <property type="match status" value="3"/>
</dbReference>
<dbReference type="Gene3D" id="2.40.50.90">
    <property type="match status" value="5"/>
</dbReference>
<dbReference type="Gene3D" id="3.30.40.10">
    <property type="entry name" value="Zinc/RING finger domain, C3HC4 (zinc finger)"/>
    <property type="match status" value="1"/>
</dbReference>
<dbReference type="InterPro" id="IPR035437">
    <property type="entry name" value="SNase_OB-fold_sf"/>
</dbReference>
<reference evidence="10" key="1">
    <citation type="journal article" date="2014" name="PLoS ONE">
        <title>The genome and linkage map of the northern pike (Esox lucius): conserved synteny revealed between the salmonid sister group and the Neoteleostei.</title>
        <authorList>
            <person name="Rondeau E.B."/>
            <person name="Minkley D.R."/>
            <person name="Leong J.S."/>
            <person name="Messmer A.M."/>
            <person name="Jantzen J.R."/>
            <person name="von Schalburg K.R."/>
            <person name="Lemon C."/>
            <person name="Bird N.H."/>
            <person name="Koop B.F."/>
        </authorList>
    </citation>
    <scope>NUCLEOTIDE SEQUENCE</scope>
</reference>
<dbReference type="GeneTree" id="ENSGT00940000157559"/>
<dbReference type="Pfam" id="PF00567">
    <property type="entry name" value="TUDOR"/>
    <property type="match status" value="4"/>
</dbReference>
<dbReference type="PROSITE" id="PS00518">
    <property type="entry name" value="ZF_RING_1"/>
    <property type="match status" value="1"/>
</dbReference>
<dbReference type="Proteomes" id="UP000265140">
    <property type="component" value="Chromosome 16"/>
</dbReference>
<dbReference type="Gene3D" id="2.30.30.140">
    <property type="match status" value="5"/>
</dbReference>
<dbReference type="CDD" id="cd20418">
    <property type="entry name" value="Tudor_TDRD4_rpt5"/>
    <property type="match status" value="1"/>
</dbReference>
<feature type="domain" description="Tudor" evidence="8">
    <location>
        <begin position="732"/>
        <end position="790"/>
    </location>
</feature>
<dbReference type="InterPro" id="IPR047849">
    <property type="entry name" value="RNF17-like_TUDOR_rpt4"/>
</dbReference>
<dbReference type="STRING" id="8010.ENSELUP00000028868"/>
<feature type="domain" description="Tudor" evidence="8">
    <location>
        <begin position="1472"/>
        <end position="1532"/>
    </location>
</feature>